<protein>
    <submittedName>
        <fullName evidence="1">Ankyrin repeat-containing domain protein</fullName>
    </submittedName>
</protein>
<dbReference type="InterPro" id="IPR036770">
    <property type="entry name" value="Ankyrin_rpt-contain_sf"/>
</dbReference>
<organism evidence="1 2">
    <name type="scientific">Metarhizium guizhouense (strain ARSEF 977)</name>
    <dbReference type="NCBI Taxonomy" id="1276136"/>
    <lineage>
        <taxon>Eukaryota</taxon>
        <taxon>Fungi</taxon>
        <taxon>Dikarya</taxon>
        <taxon>Ascomycota</taxon>
        <taxon>Pezizomycotina</taxon>
        <taxon>Sordariomycetes</taxon>
        <taxon>Hypocreomycetidae</taxon>
        <taxon>Hypocreales</taxon>
        <taxon>Clavicipitaceae</taxon>
        <taxon>Metarhizium</taxon>
    </lineage>
</organism>
<dbReference type="EMBL" id="AZNH01000149">
    <property type="protein sequence ID" value="KID81423.1"/>
    <property type="molecule type" value="Genomic_DNA"/>
</dbReference>
<dbReference type="HOGENOM" id="CLU_2758323_0_0_1"/>
<dbReference type="Proteomes" id="UP000031192">
    <property type="component" value="Unassembled WGS sequence"/>
</dbReference>
<dbReference type="InterPro" id="IPR002110">
    <property type="entry name" value="Ankyrin_rpt"/>
</dbReference>
<dbReference type="Gene3D" id="1.25.40.20">
    <property type="entry name" value="Ankyrin repeat-containing domain"/>
    <property type="match status" value="1"/>
</dbReference>
<sequence>MASNRGTDATTMALNIAKFLLPHNVVNLVGGKHGTALQAAACAGSTRFAKLLIEEGAETHTVCGCYTEKA</sequence>
<proteinExistence type="predicted"/>
<name>A0A0B4GG29_METGA</name>
<dbReference type="Pfam" id="PF00023">
    <property type="entry name" value="Ank"/>
    <property type="match status" value="1"/>
</dbReference>
<accession>A0A0B4GG29</accession>
<gene>
    <name evidence="1" type="ORF">MGU_11218</name>
</gene>
<reference evidence="1 2" key="1">
    <citation type="journal article" date="2014" name="Proc. Natl. Acad. Sci. U.S.A.">
        <title>Trajectory and genomic determinants of fungal-pathogen speciation and host adaptation.</title>
        <authorList>
            <person name="Hu X."/>
            <person name="Xiao G."/>
            <person name="Zheng P."/>
            <person name="Shang Y."/>
            <person name="Su Y."/>
            <person name="Zhang X."/>
            <person name="Liu X."/>
            <person name="Zhan S."/>
            <person name="St Leger R.J."/>
            <person name="Wang C."/>
        </authorList>
    </citation>
    <scope>NUCLEOTIDE SEQUENCE [LARGE SCALE GENOMIC DNA]</scope>
    <source>
        <strain evidence="1 2">ARSEF 977</strain>
    </source>
</reference>
<comment type="caution">
    <text evidence="1">The sequence shown here is derived from an EMBL/GenBank/DDBJ whole genome shotgun (WGS) entry which is preliminary data.</text>
</comment>
<dbReference type="SUPFAM" id="SSF48403">
    <property type="entry name" value="Ankyrin repeat"/>
    <property type="match status" value="1"/>
</dbReference>
<evidence type="ECO:0000313" key="2">
    <source>
        <dbReference type="Proteomes" id="UP000031192"/>
    </source>
</evidence>
<evidence type="ECO:0000313" key="1">
    <source>
        <dbReference type="EMBL" id="KID81423.1"/>
    </source>
</evidence>
<keyword evidence="2" id="KW-1185">Reference proteome</keyword>
<dbReference type="AlphaFoldDB" id="A0A0B4GG29"/>